<dbReference type="CDD" id="cd12797">
    <property type="entry name" value="M23_peptidase"/>
    <property type="match status" value="1"/>
</dbReference>
<dbReference type="PANTHER" id="PTHR21666:SF285">
    <property type="entry name" value="M23 FAMILY METALLOPEPTIDASE"/>
    <property type="match status" value="1"/>
</dbReference>
<dbReference type="SUPFAM" id="SSF51261">
    <property type="entry name" value="Duplicated hybrid motif"/>
    <property type="match status" value="1"/>
</dbReference>
<dbReference type="InterPro" id="IPR011055">
    <property type="entry name" value="Dup_hybrid_motif"/>
</dbReference>
<dbReference type="Proteomes" id="UP001354989">
    <property type="component" value="Chromosome"/>
</dbReference>
<dbReference type="EMBL" id="AP025292">
    <property type="protein sequence ID" value="BDC98978.1"/>
    <property type="molecule type" value="Genomic_DNA"/>
</dbReference>
<dbReference type="PANTHER" id="PTHR21666">
    <property type="entry name" value="PEPTIDASE-RELATED"/>
    <property type="match status" value="1"/>
</dbReference>
<dbReference type="InterPro" id="IPR050570">
    <property type="entry name" value="Cell_wall_metabolism_enzyme"/>
</dbReference>
<dbReference type="RefSeq" id="WP_338397991.1">
    <property type="nucleotide sequence ID" value="NZ_AP025292.1"/>
</dbReference>
<dbReference type="Gene3D" id="2.70.70.10">
    <property type="entry name" value="Glucose Permease (Domain IIA)"/>
    <property type="match status" value="1"/>
</dbReference>
<sequence>MPHKFRTAFAILIGCLWSLQAIAQVKYVPNYYRFPIEGKQHYLAGTMGELRSGHFHAGIDIKTGGVTGKPVHAAADGYVSRIKVSKYGYGWALYIAHPNGSTTVYGHLSKYNEAIAAAVLKAQYEQKSYSVELFPAKDEFPVKQGEIVAYSGNSGGSGGPHLHFEIRDKNQIPVNPLTFHFDQIKDNVAPTATRIALRPMDIDSRVNKEFQWKDWPLKYNLGTYYIDAPVNAYGRIGIEVLAFDRLNGANNKNGVCSFSMSINDSLIYHHNIDRVSFAESRQIMVYTNYEIAKKRRQKFAKLYVDQGNELKFQQQEFGDGTFWVEPDSTYHVVITMGDAYENHRKIAFDIKGKVLTDNKIDKTVKPKQPYGFKVNGNNLLYWEKKSEEDSLNKAVIHMAYAKAIESPDYSKNDVNYYLWDLYSGIPDSISFHDRNVHLPFEIEVPAGAKFNYFHDRFDLKFKSNTLFQDLYLHTSYEKHGKQEIFTIGKNTIPLKSSYTVTLKADGEYDHEKTAVFTKSGKYYGYVGGKWSEGNKITFSTRSFGHFTIKKDTIPPKINPIQLKNNKLKFRISDNLSGIKSFNAYVNGQWILLHYDYKTRLLVSERLDKTKPLKGEFKVEIEDFLGNVGIYKTTLR</sequence>
<keyword evidence="4" id="KW-1185">Reference proteome</keyword>
<organism evidence="3 4">
    <name type="scientific">Persicobacter psychrovividus</name>
    <dbReference type="NCBI Taxonomy" id="387638"/>
    <lineage>
        <taxon>Bacteria</taxon>
        <taxon>Pseudomonadati</taxon>
        <taxon>Bacteroidota</taxon>
        <taxon>Cytophagia</taxon>
        <taxon>Cytophagales</taxon>
        <taxon>Persicobacteraceae</taxon>
        <taxon>Persicobacter</taxon>
    </lineage>
</organism>
<name>A0ABM7VDE6_9BACT</name>
<proteinExistence type="predicted"/>
<dbReference type="Pfam" id="PF01551">
    <property type="entry name" value="Peptidase_M23"/>
    <property type="match status" value="2"/>
</dbReference>
<feature type="domain" description="M23ase beta-sheet core" evidence="2">
    <location>
        <begin position="55"/>
        <end position="112"/>
    </location>
</feature>
<evidence type="ECO:0000256" key="1">
    <source>
        <dbReference type="SAM" id="SignalP"/>
    </source>
</evidence>
<keyword evidence="1" id="KW-0732">Signal</keyword>
<evidence type="ECO:0000313" key="4">
    <source>
        <dbReference type="Proteomes" id="UP001354989"/>
    </source>
</evidence>
<protein>
    <submittedName>
        <fullName evidence="3">Peptidase M23</fullName>
    </submittedName>
</protein>
<feature type="signal peptide" evidence="1">
    <location>
        <begin position="1"/>
        <end position="23"/>
    </location>
</feature>
<gene>
    <name evidence="3" type="ORF">PEPS_12590</name>
</gene>
<accession>A0ABM7VDE6</accession>
<feature type="chain" id="PRO_5045193489" evidence="1">
    <location>
        <begin position="24"/>
        <end position="635"/>
    </location>
</feature>
<reference evidence="3 4" key="1">
    <citation type="submission" date="2021-12" db="EMBL/GenBank/DDBJ databases">
        <title>Genome sequencing of bacteria with rrn-lacking chromosome and rrn-plasmid.</title>
        <authorList>
            <person name="Anda M."/>
            <person name="Iwasaki W."/>
        </authorList>
    </citation>
    <scope>NUCLEOTIDE SEQUENCE [LARGE SCALE GENOMIC DNA]</scope>
    <source>
        <strain evidence="3 4">NBRC 101262</strain>
    </source>
</reference>
<feature type="domain" description="M23ase beta-sheet core" evidence="2">
    <location>
        <begin position="141"/>
        <end position="176"/>
    </location>
</feature>
<evidence type="ECO:0000313" key="3">
    <source>
        <dbReference type="EMBL" id="BDC98978.1"/>
    </source>
</evidence>
<evidence type="ECO:0000259" key="2">
    <source>
        <dbReference type="Pfam" id="PF01551"/>
    </source>
</evidence>
<dbReference type="InterPro" id="IPR016047">
    <property type="entry name" value="M23ase_b-sheet_dom"/>
</dbReference>